<organism evidence="2 3">
    <name type="scientific">Rotaria sordida</name>
    <dbReference type="NCBI Taxonomy" id="392033"/>
    <lineage>
        <taxon>Eukaryota</taxon>
        <taxon>Metazoa</taxon>
        <taxon>Spiralia</taxon>
        <taxon>Gnathifera</taxon>
        <taxon>Rotifera</taxon>
        <taxon>Eurotatoria</taxon>
        <taxon>Bdelloidea</taxon>
        <taxon>Philodinida</taxon>
        <taxon>Philodinidae</taxon>
        <taxon>Rotaria</taxon>
    </lineage>
</organism>
<gene>
    <name evidence="2" type="ORF">RFH988_LOCUS35576</name>
</gene>
<evidence type="ECO:0000313" key="3">
    <source>
        <dbReference type="Proteomes" id="UP000663882"/>
    </source>
</evidence>
<evidence type="ECO:0000256" key="1">
    <source>
        <dbReference type="SAM" id="Phobius"/>
    </source>
</evidence>
<keyword evidence="1" id="KW-0472">Membrane</keyword>
<dbReference type="PANTHER" id="PTHR37848">
    <property type="entry name" value="EXPRESSED PROTEIN"/>
    <property type="match status" value="1"/>
</dbReference>
<dbReference type="AlphaFoldDB" id="A0A815MKN9"/>
<feature type="transmembrane region" description="Helical" evidence="1">
    <location>
        <begin position="279"/>
        <end position="300"/>
    </location>
</feature>
<dbReference type="PANTHER" id="PTHR37848:SF1">
    <property type="entry name" value="SUN DOMAIN-CONTAINING PROTEIN"/>
    <property type="match status" value="1"/>
</dbReference>
<proteinExistence type="predicted"/>
<comment type="caution">
    <text evidence="2">The sequence shown here is derived from an EMBL/GenBank/DDBJ whole genome shotgun (WGS) entry which is preliminary data.</text>
</comment>
<keyword evidence="1" id="KW-1133">Transmembrane helix</keyword>
<protein>
    <submittedName>
        <fullName evidence="2">Uncharacterized protein</fullName>
    </submittedName>
</protein>
<keyword evidence="1" id="KW-0812">Transmembrane</keyword>
<reference evidence="2" key="1">
    <citation type="submission" date="2021-02" db="EMBL/GenBank/DDBJ databases">
        <authorList>
            <person name="Nowell W R."/>
        </authorList>
    </citation>
    <scope>NUCLEOTIDE SEQUENCE</scope>
</reference>
<dbReference type="Proteomes" id="UP000663882">
    <property type="component" value="Unassembled WGS sequence"/>
</dbReference>
<dbReference type="OrthoDB" id="10025849at2759"/>
<dbReference type="EMBL" id="CAJNOO010005497">
    <property type="protein sequence ID" value="CAF1420891.1"/>
    <property type="molecule type" value="Genomic_DNA"/>
</dbReference>
<accession>A0A815MKN9</accession>
<sequence>MANNYNTSSNFTTEHYPWSNTSIGIVSGDSIPTSDKSMPLSKQDHELPTYDTFTAPSAPDIGDLPPNYFDISIVPNGAILYNNQVTPYTEVSKAEIERNKKGVRSFDPLIDQNPDQLWLYFMTYLNEKPQLKVNINGSYTEYYTTTETYTDSDGNTQTRDVQQSRTVTEFHFSVDISPYICNQWWRVAVIPLTKAVNPGEMVTFRDALEQYTLSRKKIKEIVLQKQLLGWNLVELKRQLLTLVRSTGYRNDICITYSTFNQEIVARSSSKLSRFANSSIVRVLCCISCLCIIFGPIYYCLREIGSTRDKIVADYMLMKSADSFLQFNAQMIANAVKQRSYESYVAHFA</sequence>
<evidence type="ECO:0000313" key="2">
    <source>
        <dbReference type="EMBL" id="CAF1420891.1"/>
    </source>
</evidence>
<name>A0A815MKN9_9BILA</name>